<dbReference type="OrthoDB" id="7728363at2"/>
<dbReference type="EMBL" id="FRBR01000012">
    <property type="protein sequence ID" value="SHM26553.1"/>
    <property type="molecule type" value="Genomic_DNA"/>
</dbReference>
<accession>A0A1M7HDY7</accession>
<dbReference type="RefSeq" id="WP_073036315.1">
    <property type="nucleotide sequence ID" value="NZ_BMLR01000008.1"/>
</dbReference>
<evidence type="ECO:0000313" key="2">
    <source>
        <dbReference type="Proteomes" id="UP000183974"/>
    </source>
</evidence>
<name>A0A1M7HDY7_9RHOB</name>
<dbReference type="Proteomes" id="UP000183974">
    <property type="component" value="Unassembled WGS sequence"/>
</dbReference>
<proteinExistence type="predicted"/>
<gene>
    <name evidence="1" type="ORF">SAMN05444398_112100</name>
</gene>
<organism evidence="1 2">
    <name type="scientific">Roseovarius pacificus</name>
    <dbReference type="NCBI Taxonomy" id="337701"/>
    <lineage>
        <taxon>Bacteria</taxon>
        <taxon>Pseudomonadati</taxon>
        <taxon>Pseudomonadota</taxon>
        <taxon>Alphaproteobacteria</taxon>
        <taxon>Rhodobacterales</taxon>
        <taxon>Roseobacteraceae</taxon>
        <taxon>Roseovarius</taxon>
    </lineage>
</organism>
<dbReference type="AlphaFoldDB" id="A0A1M7HDY7"/>
<evidence type="ECO:0000313" key="1">
    <source>
        <dbReference type="EMBL" id="SHM26553.1"/>
    </source>
</evidence>
<sequence length="130" mass="14300">MFHSPISDGTTTCATKTSELALRSFLSDHDTALGDAANLLADRQGVRLVNAIRDALDQPGPLTRRVRRMLLELRDMLFLEHTNGDWEDVGFFAMLEPEDPIVPELCLLADGLDDALRAASVIPDPEERAA</sequence>
<protein>
    <submittedName>
        <fullName evidence="1">Uncharacterized protein</fullName>
    </submittedName>
</protein>
<dbReference type="STRING" id="337701.SAMN05444398_112100"/>
<reference evidence="1 2" key="1">
    <citation type="submission" date="2016-11" db="EMBL/GenBank/DDBJ databases">
        <authorList>
            <person name="Jaros S."/>
            <person name="Januszkiewicz K."/>
            <person name="Wedrychowicz H."/>
        </authorList>
    </citation>
    <scope>NUCLEOTIDE SEQUENCE [LARGE SCALE GENOMIC DNA]</scope>
    <source>
        <strain evidence="1 2">DSM 29589</strain>
    </source>
</reference>
<keyword evidence="2" id="KW-1185">Reference proteome</keyword>